<dbReference type="Proteomes" id="UP001611383">
    <property type="component" value="Chromosome"/>
</dbReference>
<keyword evidence="5" id="KW-1133">Transmembrane helix</keyword>
<keyword evidence="3" id="KW-0807">Transducer</keyword>
<dbReference type="EMBL" id="CP043494">
    <property type="protein sequence ID" value="WNG50150.1"/>
    <property type="molecule type" value="Genomic_DNA"/>
</dbReference>
<dbReference type="CDD" id="cd06225">
    <property type="entry name" value="HAMP"/>
    <property type="match status" value="1"/>
</dbReference>
<dbReference type="PRINTS" id="PR00260">
    <property type="entry name" value="CHEMTRNSDUCR"/>
</dbReference>
<evidence type="ECO:0000256" key="5">
    <source>
        <dbReference type="SAM" id="Phobius"/>
    </source>
</evidence>
<evidence type="ECO:0000313" key="8">
    <source>
        <dbReference type="EMBL" id="WNG50150.1"/>
    </source>
</evidence>
<evidence type="ECO:0000256" key="4">
    <source>
        <dbReference type="SAM" id="MobiDB-lite"/>
    </source>
</evidence>
<dbReference type="PANTHER" id="PTHR43531">
    <property type="entry name" value="PROTEIN ICFG"/>
    <property type="match status" value="1"/>
</dbReference>
<gene>
    <name evidence="8" type="ORF">F0U60_43015</name>
</gene>
<protein>
    <submittedName>
        <fullName evidence="8">HAMP domain-containing protein</fullName>
    </submittedName>
</protein>
<evidence type="ECO:0000259" key="6">
    <source>
        <dbReference type="PROSITE" id="PS50111"/>
    </source>
</evidence>
<evidence type="ECO:0000256" key="3">
    <source>
        <dbReference type="PROSITE-ProRule" id="PRU00284"/>
    </source>
</evidence>
<name>A0ABY9X444_9BACT</name>
<dbReference type="InterPro" id="IPR004089">
    <property type="entry name" value="MCPsignal_dom"/>
</dbReference>
<proteinExistence type="inferred from homology"/>
<dbReference type="InterPro" id="IPR003660">
    <property type="entry name" value="HAMP_dom"/>
</dbReference>
<dbReference type="Pfam" id="PF00672">
    <property type="entry name" value="HAMP"/>
    <property type="match status" value="1"/>
</dbReference>
<dbReference type="SMART" id="SM00283">
    <property type="entry name" value="MA"/>
    <property type="match status" value="1"/>
</dbReference>
<dbReference type="SMART" id="SM00304">
    <property type="entry name" value="HAMP"/>
    <property type="match status" value="1"/>
</dbReference>
<keyword evidence="1" id="KW-0145">Chemotaxis</keyword>
<evidence type="ECO:0000259" key="7">
    <source>
        <dbReference type="PROSITE" id="PS50885"/>
    </source>
</evidence>
<dbReference type="PANTHER" id="PTHR43531:SF11">
    <property type="entry name" value="METHYL-ACCEPTING CHEMOTAXIS PROTEIN 3"/>
    <property type="match status" value="1"/>
</dbReference>
<dbReference type="InterPro" id="IPR004090">
    <property type="entry name" value="Chemotax_Me-accpt_rcpt"/>
</dbReference>
<feature type="transmembrane region" description="Helical" evidence="5">
    <location>
        <begin position="197"/>
        <end position="218"/>
    </location>
</feature>
<dbReference type="PROSITE" id="PS50111">
    <property type="entry name" value="CHEMOTAXIS_TRANSDUC_2"/>
    <property type="match status" value="1"/>
</dbReference>
<feature type="domain" description="HAMP" evidence="7">
    <location>
        <begin position="221"/>
        <end position="273"/>
    </location>
</feature>
<evidence type="ECO:0000256" key="1">
    <source>
        <dbReference type="ARBA" id="ARBA00022500"/>
    </source>
</evidence>
<keyword evidence="5" id="KW-0812">Transmembrane</keyword>
<feature type="domain" description="Methyl-accepting transducer" evidence="6">
    <location>
        <begin position="278"/>
        <end position="493"/>
    </location>
</feature>
<dbReference type="PROSITE" id="PS50885">
    <property type="entry name" value="HAMP"/>
    <property type="match status" value="1"/>
</dbReference>
<reference evidence="8 9" key="1">
    <citation type="submission" date="2019-08" db="EMBL/GenBank/DDBJ databases">
        <title>Archangium and Cystobacter genomes.</title>
        <authorList>
            <person name="Chen I.-C.K."/>
            <person name="Wielgoss S."/>
        </authorList>
    </citation>
    <scope>NUCLEOTIDE SEQUENCE [LARGE SCALE GENOMIC DNA]</scope>
    <source>
        <strain evidence="8 9">Cbm 6</strain>
    </source>
</reference>
<evidence type="ECO:0000256" key="2">
    <source>
        <dbReference type="ARBA" id="ARBA00029447"/>
    </source>
</evidence>
<keyword evidence="9" id="KW-1185">Reference proteome</keyword>
<dbReference type="InterPro" id="IPR051310">
    <property type="entry name" value="MCP_chemotaxis"/>
</dbReference>
<evidence type="ECO:0000313" key="9">
    <source>
        <dbReference type="Proteomes" id="UP001611383"/>
    </source>
</evidence>
<accession>A0ABY9X444</accession>
<comment type="similarity">
    <text evidence="2">Belongs to the methyl-accepting chemotaxis (MCP) protein family.</text>
</comment>
<dbReference type="Gene3D" id="1.10.287.950">
    <property type="entry name" value="Methyl-accepting chemotaxis protein"/>
    <property type="match status" value="1"/>
</dbReference>
<sequence length="553" mass="59272">MRTLSIQHKLFLLLSLSTGLLMGLWGTMYGMSELIRRDHTALSHAMAMAKLLDEAGHLLQQLDSSGNHLLEGRNAVGELAEFEKSVGEYASHFQKVEAAFASSGPELTRILEQVRHEVELMRSHAQAILLAARERDAAERAGERAAVESAIAQAGQQMAMMDQSFSRAAQLFQLAETAQREREKGLVEAVAHFSAQWVPWTLVVLFVALLVLVVLGLTTVRSVVAPLRTAADVLTEISRGNLVRRIEVGSKDEVGVLMGAASEMLSYLSRIIGEIRTGAQGLASAASQLSGTSQALSMGTREQVASVEESTMSLSLMRASIERTASNSQLMEQMALRGVKHAEASGKAVEETVGAMKTIVEKISIIDDIAYQTHMLALNAAIEAARAGEHGRGFAVVAAEVRKLAERSRAAAQEILDVAGSSMKVAESSSALLEELVPSIRQTAELVQDVAADCAGESQAVMQMNQAMRQVDQVAQSSASAAEELSATAEEVATQAEALRRLVAFFQVGTEEEEPPSRPFLPSRSPLMADPGFVVSGEVGPHEGLMRSRSTGT</sequence>
<dbReference type="RefSeq" id="WP_395808885.1">
    <property type="nucleotide sequence ID" value="NZ_CP043494.1"/>
</dbReference>
<keyword evidence="5" id="KW-0472">Membrane</keyword>
<feature type="region of interest" description="Disordered" evidence="4">
    <location>
        <begin position="531"/>
        <end position="553"/>
    </location>
</feature>
<dbReference type="SUPFAM" id="SSF58104">
    <property type="entry name" value="Methyl-accepting chemotaxis protein (MCP) signaling domain"/>
    <property type="match status" value="1"/>
</dbReference>
<organism evidence="8 9">
    <name type="scientific">Archangium minus</name>
    <dbReference type="NCBI Taxonomy" id="83450"/>
    <lineage>
        <taxon>Bacteria</taxon>
        <taxon>Pseudomonadati</taxon>
        <taxon>Myxococcota</taxon>
        <taxon>Myxococcia</taxon>
        <taxon>Myxococcales</taxon>
        <taxon>Cystobacterineae</taxon>
        <taxon>Archangiaceae</taxon>
        <taxon>Archangium</taxon>
    </lineage>
</organism>
<dbReference type="Pfam" id="PF00015">
    <property type="entry name" value="MCPsignal"/>
    <property type="match status" value="1"/>
</dbReference>